<keyword evidence="1" id="KW-0677">Repeat</keyword>
<dbReference type="SUPFAM" id="SSF49265">
    <property type="entry name" value="Fibronectin type III"/>
    <property type="match status" value="1"/>
</dbReference>
<dbReference type="InterPro" id="IPR003598">
    <property type="entry name" value="Ig_sub2"/>
</dbReference>
<dbReference type="PROSITE" id="PS50853">
    <property type="entry name" value="FN3"/>
    <property type="match status" value="2"/>
</dbReference>
<evidence type="ECO:0000256" key="4">
    <source>
        <dbReference type="SAM" id="MobiDB-lite"/>
    </source>
</evidence>
<organism evidence="8 9">
    <name type="scientific">Cynoglossus semilaevis</name>
    <name type="common">Tongue sole</name>
    <dbReference type="NCBI Taxonomy" id="244447"/>
    <lineage>
        <taxon>Eukaryota</taxon>
        <taxon>Metazoa</taxon>
        <taxon>Chordata</taxon>
        <taxon>Craniata</taxon>
        <taxon>Vertebrata</taxon>
        <taxon>Euteleostomi</taxon>
        <taxon>Actinopterygii</taxon>
        <taxon>Neopterygii</taxon>
        <taxon>Teleostei</taxon>
        <taxon>Neoteleostei</taxon>
        <taxon>Acanthomorphata</taxon>
        <taxon>Carangaria</taxon>
        <taxon>Pleuronectiformes</taxon>
        <taxon>Pleuronectoidei</taxon>
        <taxon>Cynoglossidae</taxon>
        <taxon>Cynoglossinae</taxon>
        <taxon>Cynoglossus</taxon>
    </lineage>
</organism>
<dbReference type="FunFam" id="2.60.40.10:FF:000323">
    <property type="entry name" value="Immunoglobulin superfamily member 9B"/>
    <property type="match status" value="1"/>
</dbReference>
<dbReference type="Proteomes" id="UP000265120">
    <property type="component" value="Chromosome Z"/>
</dbReference>
<feature type="region of interest" description="Disordered" evidence="4">
    <location>
        <begin position="1077"/>
        <end position="1120"/>
    </location>
</feature>
<evidence type="ECO:0000313" key="8">
    <source>
        <dbReference type="Ensembl" id="ENSCSEP00000026477.1"/>
    </source>
</evidence>
<proteinExistence type="predicted"/>
<dbReference type="SMART" id="SM00060">
    <property type="entry name" value="FN3"/>
    <property type="match status" value="2"/>
</dbReference>
<feature type="compositionally biased region" description="Low complexity" evidence="4">
    <location>
        <begin position="1400"/>
        <end position="1409"/>
    </location>
</feature>
<feature type="domain" description="Ig-like" evidence="6">
    <location>
        <begin position="21"/>
        <end position="116"/>
    </location>
</feature>
<dbReference type="Pfam" id="PF13927">
    <property type="entry name" value="Ig_3"/>
    <property type="match status" value="3"/>
</dbReference>
<feature type="compositionally biased region" description="Polar residues" evidence="4">
    <location>
        <begin position="1848"/>
        <end position="1859"/>
    </location>
</feature>
<feature type="region of interest" description="Disordered" evidence="4">
    <location>
        <begin position="1501"/>
        <end position="1548"/>
    </location>
</feature>
<feature type="domain" description="Ig-like" evidence="6">
    <location>
        <begin position="139"/>
        <end position="259"/>
    </location>
</feature>
<dbReference type="GeneTree" id="ENSGT00940000165064"/>
<dbReference type="InterPro" id="IPR013783">
    <property type="entry name" value="Ig-like_fold"/>
</dbReference>
<feature type="domain" description="Fibronectin type-III" evidence="7">
    <location>
        <begin position="544"/>
        <end position="639"/>
    </location>
</feature>
<dbReference type="Ensembl" id="ENSCSET00000026829.1">
    <property type="protein sequence ID" value="ENSCSEP00000026477.1"/>
    <property type="gene ID" value="ENSCSEG00000016907.1"/>
</dbReference>
<feature type="region of interest" description="Disordered" evidence="4">
    <location>
        <begin position="1302"/>
        <end position="1372"/>
    </location>
</feature>
<feature type="region of interest" description="Disordered" evidence="4">
    <location>
        <begin position="840"/>
        <end position="863"/>
    </location>
</feature>
<feature type="compositionally biased region" description="Polar residues" evidence="4">
    <location>
        <begin position="811"/>
        <end position="821"/>
    </location>
</feature>
<evidence type="ECO:0000259" key="7">
    <source>
        <dbReference type="PROSITE" id="PS50853"/>
    </source>
</evidence>
<dbReference type="CDD" id="cd00063">
    <property type="entry name" value="FN3"/>
    <property type="match status" value="2"/>
</dbReference>
<feature type="region of interest" description="Disordered" evidence="4">
    <location>
        <begin position="1780"/>
        <end position="1862"/>
    </location>
</feature>
<dbReference type="GO" id="GO:0098609">
    <property type="term" value="P:cell-cell adhesion"/>
    <property type="evidence" value="ECO:0007669"/>
    <property type="project" value="TreeGrafter"/>
</dbReference>
<dbReference type="STRING" id="244447.ENSCSEP00000026477"/>
<evidence type="ECO:0000313" key="9">
    <source>
        <dbReference type="Proteomes" id="UP000265120"/>
    </source>
</evidence>
<feature type="domain" description="Fibronectin type-III" evidence="7">
    <location>
        <begin position="652"/>
        <end position="747"/>
    </location>
</feature>
<evidence type="ECO:0000256" key="1">
    <source>
        <dbReference type="ARBA" id="ARBA00022737"/>
    </source>
</evidence>
<keyword evidence="5" id="KW-0472">Membrane</keyword>
<feature type="compositionally biased region" description="Polar residues" evidence="4">
    <location>
        <begin position="914"/>
        <end position="948"/>
    </location>
</feature>
<feature type="region of interest" description="Disordered" evidence="4">
    <location>
        <begin position="882"/>
        <end position="972"/>
    </location>
</feature>
<dbReference type="InterPro" id="IPR007110">
    <property type="entry name" value="Ig-like_dom"/>
</dbReference>
<dbReference type="InterPro" id="IPR003599">
    <property type="entry name" value="Ig_sub"/>
</dbReference>
<feature type="compositionally biased region" description="Basic and acidic residues" evidence="4">
    <location>
        <begin position="1526"/>
        <end position="1548"/>
    </location>
</feature>
<dbReference type="SMART" id="SM00409">
    <property type="entry name" value="IG"/>
    <property type="match status" value="5"/>
</dbReference>
<feature type="region of interest" description="Disordered" evidence="4">
    <location>
        <begin position="1433"/>
        <end position="1464"/>
    </location>
</feature>
<feature type="compositionally biased region" description="Polar residues" evidence="4">
    <location>
        <begin position="1586"/>
        <end position="1605"/>
    </location>
</feature>
<dbReference type="InterPro" id="IPR036179">
    <property type="entry name" value="Ig-like_dom_sf"/>
</dbReference>
<name>A0A3P8WJ21_CYNSE</name>
<keyword evidence="5" id="KW-1133">Transmembrane helix</keyword>
<feature type="compositionally biased region" description="Basic and acidic residues" evidence="4">
    <location>
        <begin position="1824"/>
        <end position="1846"/>
    </location>
</feature>
<dbReference type="Gene3D" id="2.60.40.10">
    <property type="entry name" value="Immunoglobulins"/>
    <property type="match status" value="7"/>
</dbReference>
<accession>A0A3P8WJ21</accession>
<feature type="region of interest" description="Disordered" evidence="4">
    <location>
        <begin position="1672"/>
        <end position="1691"/>
    </location>
</feature>
<feature type="region of interest" description="Disordered" evidence="4">
    <location>
        <begin position="1578"/>
        <end position="1605"/>
    </location>
</feature>
<feature type="compositionally biased region" description="Polar residues" evidence="4">
    <location>
        <begin position="1385"/>
        <end position="1396"/>
    </location>
</feature>
<dbReference type="Pfam" id="PF07686">
    <property type="entry name" value="V-set"/>
    <property type="match status" value="1"/>
</dbReference>
<keyword evidence="5" id="KW-0812">Transmembrane</keyword>
<dbReference type="SUPFAM" id="SSF48726">
    <property type="entry name" value="Immunoglobulin"/>
    <property type="match status" value="5"/>
</dbReference>
<feature type="compositionally biased region" description="Polar residues" evidence="4">
    <location>
        <begin position="1938"/>
        <end position="1953"/>
    </location>
</feature>
<dbReference type="PANTHER" id="PTHR44170:SF41">
    <property type="entry name" value="PROTEIN TURTLE HOMOLOG A"/>
    <property type="match status" value="1"/>
</dbReference>
<dbReference type="PROSITE" id="PS50835">
    <property type="entry name" value="IG_LIKE"/>
    <property type="match status" value="5"/>
</dbReference>
<feature type="region of interest" description="Disordered" evidence="4">
    <location>
        <begin position="1997"/>
        <end position="2024"/>
    </location>
</feature>
<dbReference type="CDD" id="cd00096">
    <property type="entry name" value="Ig"/>
    <property type="match status" value="1"/>
</dbReference>
<feature type="region of interest" description="Disordered" evidence="4">
    <location>
        <begin position="801"/>
        <end position="821"/>
    </location>
</feature>
<evidence type="ECO:0000256" key="5">
    <source>
        <dbReference type="SAM" id="Phobius"/>
    </source>
</evidence>
<feature type="region of interest" description="Disordered" evidence="4">
    <location>
        <begin position="1201"/>
        <end position="1257"/>
    </location>
</feature>
<feature type="compositionally biased region" description="Polar residues" evidence="4">
    <location>
        <begin position="1239"/>
        <end position="1254"/>
    </location>
</feature>
<dbReference type="Ensembl" id="ENSCSET00000026850.1">
    <property type="protein sequence ID" value="ENSCSEP00000026497.1"/>
    <property type="gene ID" value="ENSCSEG00000016907.1"/>
</dbReference>
<dbReference type="OMA" id="ACTREPC"/>
<protein>
    <submittedName>
        <fullName evidence="8">Protein turtle homolog A-like</fullName>
    </submittedName>
</protein>
<feature type="compositionally biased region" description="Polar residues" evidence="4">
    <location>
        <begin position="883"/>
        <end position="894"/>
    </location>
</feature>
<feature type="transmembrane region" description="Helical" evidence="5">
    <location>
        <begin position="193"/>
        <end position="212"/>
    </location>
</feature>
<dbReference type="InterPro" id="IPR003961">
    <property type="entry name" value="FN3_dom"/>
</dbReference>
<feature type="region of interest" description="Disordered" evidence="4">
    <location>
        <begin position="1938"/>
        <end position="1980"/>
    </location>
</feature>
<evidence type="ECO:0000259" key="6">
    <source>
        <dbReference type="PROSITE" id="PS50835"/>
    </source>
</evidence>
<feature type="domain" description="Ig-like" evidence="6">
    <location>
        <begin position="359"/>
        <end position="450"/>
    </location>
</feature>
<reference evidence="8 9" key="1">
    <citation type="journal article" date="2014" name="Nat. Genet.">
        <title>Whole-genome sequence of a flatfish provides insights into ZW sex chromosome evolution and adaptation to a benthic lifestyle.</title>
        <authorList>
            <person name="Chen S."/>
            <person name="Zhang G."/>
            <person name="Shao C."/>
            <person name="Huang Q."/>
            <person name="Liu G."/>
            <person name="Zhang P."/>
            <person name="Song W."/>
            <person name="An N."/>
            <person name="Chalopin D."/>
            <person name="Volff J.N."/>
            <person name="Hong Y."/>
            <person name="Li Q."/>
            <person name="Sha Z."/>
            <person name="Zhou H."/>
            <person name="Xie M."/>
            <person name="Yu Q."/>
            <person name="Liu Y."/>
            <person name="Xiang H."/>
            <person name="Wang N."/>
            <person name="Wu K."/>
            <person name="Yang C."/>
            <person name="Zhou Q."/>
            <person name="Liao X."/>
            <person name="Yang L."/>
            <person name="Hu Q."/>
            <person name="Zhang J."/>
            <person name="Meng L."/>
            <person name="Jin L."/>
            <person name="Tian Y."/>
            <person name="Lian J."/>
            <person name="Yang J."/>
            <person name="Miao G."/>
            <person name="Liu S."/>
            <person name="Liang Z."/>
            <person name="Yan F."/>
            <person name="Li Y."/>
            <person name="Sun B."/>
            <person name="Zhang H."/>
            <person name="Zhang J."/>
            <person name="Zhu Y."/>
            <person name="Du M."/>
            <person name="Zhao Y."/>
            <person name="Schartl M."/>
            <person name="Tang Q."/>
            <person name="Wang J."/>
        </authorList>
    </citation>
    <scope>NUCLEOTIDE SEQUENCE</scope>
</reference>
<keyword evidence="9" id="KW-1185">Reference proteome</keyword>
<feature type="compositionally biased region" description="Basic and acidic residues" evidence="4">
    <location>
        <begin position="1501"/>
        <end position="1519"/>
    </location>
</feature>
<feature type="compositionally biased region" description="Basic and acidic residues" evidence="4">
    <location>
        <begin position="1790"/>
        <end position="1799"/>
    </location>
</feature>
<dbReference type="SMART" id="SM00408">
    <property type="entry name" value="IGc2"/>
    <property type="match status" value="4"/>
</dbReference>
<dbReference type="InterPro" id="IPR013106">
    <property type="entry name" value="Ig_V-set"/>
</dbReference>
<evidence type="ECO:0000256" key="2">
    <source>
        <dbReference type="ARBA" id="ARBA00023157"/>
    </source>
</evidence>
<feature type="compositionally biased region" description="Polar residues" evidence="4">
    <location>
        <begin position="1201"/>
        <end position="1230"/>
    </location>
</feature>
<feature type="compositionally biased region" description="Basic and acidic residues" evidence="4">
    <location>
        <begin position="1320"/>
        <end position="1340"/>
    </location>
</feature>
<reference evidence="8" key="2">
    <citation type="submission" date="2025-05" db="UniProtKB">
        <authorList>
            <consortium name="Ensembl"/>
        </authorList>
    </citation>
    <scope>IDENTIFICATION</scope>
</reference>
<keyword evidence="3" id="KW-0393">Immunoglobulin domain</keyword>
<sequence>MGVKKQWLEALVTTTLTICLPCVSTTTFLSSVRAKEGGSVELGCSLPPDTKENSTPNLFPLVEWVRQDYDVPILINLRLYLRVHPNYKGRVSLTQNASLLVERLTQEDEGWFKCNIFGMDRNTDDFHNTTWTWLSITAPPVFINPPPTFVEVLLGDSLTLSCGAHGNPRPTVVWHKDNSPIQKHEKIKVRITAMYALVNPFVFYCYVSLFIFDSTFQLFFCQLLSGTLSLASVTRNTSGVYICHVSNSVGNLTHSLQLQVKGPPVITISPEDTTLNISQDALLHCQADAYPSNLSYEWLKQGQNVYRVKSLKSRVKILVDGTLFIPNLIPEDAGYYTCIPTNGILTPPSASAHLSVKYPARVRNMPREMYLPAGLEGAIVCPFQADPPVLYVNWTKDGHSLDLDQFPGWMVNSEGSIFITTVNDNAVGVYTCTAFNSYGTMGQSEPTQVLLQDPPLFTVTPEPEYFKEVGRALTIPCEASGDPTPNITWSKIGPVPQPPYTVLADHSLLLQPLNKDHHGGWECLASNRVATVSAGTLVKVLGTSPHTVSSVYVATDINQANVSWISGFDGGFTQKFTVWFKQESRREHEWVSLPVPTSKNNLLVTGLLGGTSYQFCILPQNKLGSGPFSEILTVRTKVVPPEEPTAVLILPVLAPPTLLAVNWIEKGLLLLWSPPEDPSTTLTDYVLEARSDQGQWKVLSSNIRINQSELLIQGLLRDSSYEFRLMSRSNKILSDPSNILSVSTNVTGMEVYSKWPGFLGVIPRPLLAGVLGGLCFLFFTIILSLVTACYMAQRRRLRRKRRQGLPPGFQRNWSSHTRPPRSPNSILNLKLCPTFSFSPISSASQSDSSSFETDSRGEYHDQKRKQLLSSSPPLHYTLFESHLGSQDTSPSMRDSISRGPDGRFTVQPQPEPSSPSNDKNLTQSKGVTKGSGSIQTSLQDSPKSSLLSSEKDERKDSSLIVNSPVLSRPSCSPGRIQAMARNFSRHGCFYSDEEQSPEALLKRASIYSDSSEKKPNDPDRYHVSGNTEIVIPCLDKRSKFLFRDRHQLQHLDYQSEGSGLIDNSTLVTQVDCEPERDGFNTSVKLSKERETPDKSYSADQQKYRSEKDEDTSSTTENLQMDVPETKEEPMWRPQDVTIRQKHRASGQASRLSDYRRGCYFWNTSSPMDRTSSSHINWDISPVTSVKKIIPVQSLREITSPNSTDSLVANSSRSPPTSNTVLSADISSKSAPNPDRARSLSPQSDANRSSATEQATGIFPRSRHSYAYGGLQDWKETFKGLADIGEKTDNSVSAHQIFPERLEVHTATKDSSPSSSSTLPYEHHDIGAKPKHRDVQGKSDFRTSGVYTELERENVRKQSRKSNKFIFSDSPSPVSSLTLVEEVESPQSNLSVTPMSESSKVKAAAPPAKMSPLQTSTIVEYMSIPSFNEMSVEKPVEKAEIPDTAGQKSATKPGKPLSKPDVVPRNWEVRAEEDQETVSVNKEICLEENYARSKKGYKYPLHVEHRDSAHRVRFPDERRSSSPSPEKASKQLYDEKRQIRGWSKDSDRPGSRLGCALPCNLLNAVRGVADIASKQSLGFVDRDESSSKQPQRRTSQSSRTNNVASRINQVPVPILKKSMSFGPCRPVSGMSQPLPFLKKSISLGAQRCQPFEIPRTYVSEKCYRDEFPYPDIRMKSSSRTPSPVPRPGHSWRDYVPFRQPSIDGLERPSHTYRPLLSPSYHSPVMYPPRPFSVSPTLEPVDPHRQATIFLDSSRCSPPYEETLRSAQYKYLHLPSHIPVQLHQQSSGYRGENTRPMEPRRGPPRSYLPRGISCPSSHYSSPYLSREGDGYRHTERISCRGGETEIRSGGRTSFASQSSGRGSAGLYQRSLSITPTLLSSPETTDESKRHQVELELLEIRGKRRKTSVDESYEWDSADACGEPEVLDTTRTNCCRMSLQRQQSKLTPDQFTGVQDQRQKGPSPSLSPPPLANPPQRHFSRSLSDARFNALRQEYNEYRRAQEYSSPHEPCLTTAYDSDSDASSVLL</sequence>
<keyword evidence="2" id="KW-1015">Disulfide bond</keyword>
<feature type="region of interest" description="Disordered" evidence="4">
    <location>
        <begin position="1385"/>
        <end position="1409"/>
    </location>
</feature>
<feature type="compositionally biased region" description="Polar residues" evidence="4">
    <location>
        <begin position="1812"/>
        <end position="1821"/>
    </location>
</feature>
<dbReference type="PANTHER" id="PTHR44170">
    <property type="entry name" value="PROTEIN SIDEKICK"/>
    <property type="match status" value="1"/>
</dbReference>
<evidence type="ECO:0000256" key="3">
    <source>
        <dbReference type="ARBA" id="ARBA00023319"/>
    </source>
</evidence>
<dbReference type="Pfam" id="PF00041">
    <property type="entry name" value="fn3"/>
    <property type="match status" value="1"/>
</dbReference>
<feature type="domain" description="Ig-like" evidence="6">
    <location>
        <begin position="455"/>
        <end position="533"/>
    </location>
</feature>
<dbReference type="InterPro" id="IPR036116">
    <property type="entry name" value="FN3_sf"/>
</dbReference>
<feature type="domain" description="Ig-like" evidence="6">
    <location>
        <begin position="264"/>
        <end position="355"/>
    </location>
</feature>
<feature type="compositionally biased region" description="Low complexity" evidence="4">
    <location>
        <begin position="840"/>
        <end position="851"/>
    </location>
</feature>